<name>A0A7I9VNM0_9BACT</name>
<evidence type="ECO:0000256" key="1">
    <source>
        <dbReference type="SAM" id="MobiDB-lite"/>
    </source>
</evidence>
<dbReference type="RefSeq" id="WP_176066126.1">
    <property type="nucleotide sequence ID" value="NZ_BJTG01000006.1"/>
</dbReference>
<feature type="compositionally biased region" description="Gly residues" evidence="1">
    <location>
        <begin position="60"/>
        <end position="70"/>
    </location>
</feature>
<sequence length="368" mass="41334">MSLKIKQDHARFRDIVRGRIKNNLKKYVQKGEMIGKKGKDFITIPVPTIDIPHFRFGEKQQGGVGQGAGDPGDPLSPSQPGDGAGAAGQGEGQHLLEVDVSLEELADILGEELQLPRIQPRGRDRIVASRIKYTGVAPSGPESLRHFKRTYKQALRRQIASGAYNYRRPVIVPVREDRRYRTWKQVPLPETNAVVLYMMDVSGSMGDEQKEIVRIESFWIDTWLRKHYKGLETRYIIHDAVAREVDRETFFHTRESGGTMISSAYKLCKEIIDAEYAPSAWNVYPFHFSDGDNWSADDTRVCVDLLKTSILPAVNLFCYGQVESPYGSGQFIKDLKETVGAAENVALSEIADKEAIYGSIKQFLGKGK</sequence>
<dbReference type="PANTHER" id="PTHR30510">
    <property type="entry name" value="UPF0229 PROTEIN YEAH"/>
    <property type="match status" value="1"/>
</dbReference>
<gene>
    <name evidence="2" type="ORF">AMYX_27430</name>
</gene>
<dbReference type="InterPro" id="IPR006698">
    <property type="entry name" value="UPF0229"/>
</dbReference>
<dbReference type="Pfam" id="PF04285">
    <property type="entry name" value="DUF444"/>
    <property type="match status" value="2"/>
</dbReference>
<evidence type="ECO:0000313" key="2">
    <source>
        <dbReference type="EMBL" id="GEJ58002.1"/>
    </source>
</evidence>
<feature type="region of interest" description="Disordered" evidence="1">
    <location>
        <begin position="58"/>
        <end position="90"/>
    </location>
</feature>
<dbReference type="PANTHER" id="PTHR30510:SF2">
    <property type="entry name" value="UPF0229 PROTEIN YEAH"/>
    <property type="match status" value="1"/>
</dbReference>
<evidence type="ECO:0000313" key="3">
    <source>
        <dbReference type="Proteomes" id="UP000503640"/>
    </source>
</evidence>
<organism evidence="2 3">
    <name type="scientific">Anaeromyxobacter diazotrophicus</name>
    <dbReference type="NCBI Taxonomy" id="2590199"/>
    <lineage>
        <taxon>Bacteria</taxon>
        <taxon>Pseudomonadati</taxon>
        <taxon>Myxococcota</taxon>
        <taxon>Myxococcia</taxon>
        <taxon>Myxococcales</taxon>
        <taxon>Cystobacterineae</taxon>
        <taxon>Anaeromyxobacteraceae</taxon>
        <taxon>Anaeromyxobacter</taxon>
    </lineage>
</organism>
<dbReference type="Proteomes" id="UP000503640">
    <property type="component" value="Unassembled WGS sequence"/>
</dbReference>
<accession>A0A7I9VNM0</accession>
<evidence type="ECO:0008006" key="4">
    <source>
        <dbReference type="Google" id="ProtNLM"/>
    </source>
</evidence>
<dbReference type="NCBIfam" id="NF003711">
    <property type="entry name" value="PRK05325.2-3"/>
    <property type="match status" value="1"/>
</dbReference>
<dbReference type="EMBL" id="BJTG01000006">
    <property type="protein sequence ID" value="GEJ58002.1"/>
    <property type="molecule type" value="Genomic_DNA"/>
</dbReference>
<proteinExistence type="predicted"/>
<keyword evidence="3" id="KW-1185">Reference proteome</keyword>
<protein>
    <recommendedName>
        <fullName evidence="4">DUF444 family protein</fullName>
    </recommendedName>
</protein>
<comment type="caution">
    <text evidence="2">The sequence shown here is derived from an EMBL/GenBank/DDBJ whole genome shotgun (WGS) entry which is preliminary data.</text>
</comment>
<reference evidence="3" key="1">
    <citation type="journal article" date="2020" name="Appl. Environ. Microbiol.">
        <title>Diazotrophic Anaeromyxobacter Isolates from Soils.</title>
        <authorList>
            <person name="Masuda Y."/>
            <person name="Yamanaka H."/>
            <person name="Xu Z.X."/>
            <person name="Shiratori Y."/>
            <person name="Aono T."/>
            <person name="Amachi S."/>
            <person name="Senoo K."/>
            <person name="Itoh H."/>
        </authorList>
    </citation>
    <scope>NUCLEOTIDE SEQUENCE [LARGE SCALE GENOMIC DNA]</scope>
    <source>
        <strain evidence="3">R267</strain>
    </source>
</reference>
<dbReference type="AlphaFoldDB" id="A0A7I9VNM0"/>